<comment type="similarity">
    <text evidence="1">Belongs to the transglycosylase Slt family.</text>
</comment>
<evidence type="ECO:0000313" key="5">
    <source>
        <dbReference type="EMBL" id="PVY67903.1"/>
    </source>
</evidence>
<dbReference type="Gene3D" id="1.10.530.10">
    <property type="match status" value="1"/>
</dbReference>
<evidence type="ECO:0000259" key="3">
    <source>
        <dbReference type="Pfam" id="PF01464"/>
    </source>
</evidence>
<dbReference type="Gene3D" id="1.10.1240.20">
    <property type="entry name" value="Lytic transglycosylase, superhelical linker domain"/>
    <property type="match status" value="1"/>
</dbReference>
<dbReference type="InterPro" id="IPR023346">
    <property type="entry name" value="Lysozyme-like_dom_sf"/>
</dbReference>
<organism evidence="5 6">
    <name type="scientific">Pusillimonas noertemannii</name>
    <dbReference type="NCBI Taxonomy" id="305977"/>
    <lineage>
        <taxon>Bacteria</taxon>
        <taxon>Pseudomonadati</taxon>
        <taxon>Pseudomonadota</taxon>
        <taxon>Betaproteobacteria</taxon>
        <taxon>Burkholderiales</taxon>
        <taxon>Alcaligenaceae</taxon>
        <taxon>Pusillimonas</taxon>
    </lineage>
</organism>
<dbReference type="SUPFAM" id="SSF48435">
    <property type="entry name" value="Bacterial muramidases"/>
    <property type="match status" value="1"/>
</dbReference>
<evidence type="ECO:0000313" key="6">
    <source>
        <dbReference type="Proteomes" id="UP000246145"/>
    </source>
</evidence>
<evidence type="ECO:0000256" key="2">
    <source>
        <dbReference type="ARBA" id="ARBA00022729"/>
    </source>
</evidence>
<dbReference type="InterPro" id="IPR012289">
    <property type="entry name" value="Lytic_TGlycosylase_superhlx_L"/>
</dbReference>
<gene>
    <name evidence="5" type="ORF">C7440_0289</name>
</gene>
<dbReference type="Gene3D" id="1.25.20.10">
    <property type="entry name" value="Bacterial muramidases"/>
    <property type="match status" value="1"/>
</dbReference>
<reference evidence="5 6" key="1">
    <citation type="submission" date="2018-04" db="EMBL/GenBank/DDBJ databases">
        <title>Genomic Encyclopedia of Type Strains, Phase IV (KMG-IV): sequencing the most valuable type-strain genomes for metagenomic binning, comparative biology and taxonomic classification.</title>
        <authorList>
            <person name="Goeker M."/>
        </authorList>
    </citation>
    <scope>NUCLEOTIDE SEQUENCE [LARGE SCALE GENOMIC DNA]</scope>
    <source>
        <strain evidence="5 6">DSM 10065</strain>
    </source>
</reference>
<dbReference type="PANTHER" id="PTHR37423:SF5">
    <property type="entry name" value="SOLUBLE LYTIC MUREIN TRANSGLYCOSYLASE"/>
    <property type="match status" value="1"/>
</dbReference>
<name>A0A2U1CPT6_9BURK</name>
<accession>A0A2U1CPT6</accession>
<evidence type="ECO:0000256" key="1">
    <source>
        <dbReference type="ARBA" id="ARBA00007734"/>
    </source>
</evidence>
<dbReference type="Pfam" id="PF14718">
    <property type="entry name" value="SLT_L"/>
    <property type="match status" value="1"/>
</dbReference>
<dbReference type="InterPro" id="IPR008939">
    <property type="entry name" value="Lytic_TGlycosylase_superhlx_U"/>
</dbReference>
<feature type="domain" description="Lytic transglycosylase superhelical linker" evidence="4">
    <location>
        <begin position="467"/>
        <end position="527"/>
    </location>
</feature>
<sequence>MLVKGQRYQKSRNISGMRGLPALGAWLALFGGLTGCAGAEAPAASAAQSPVLAQAAVTPAPQLSPSAAAAAPGAASGTVSMAPSAPRVPPQIAEQALVDAREAMQKKQWSRLDDLIPTASATPLVGSYAQYWALRQRVNNPTLPIPQAELQQFMATNSDDYLADRIKADWIVAAARAGDYATVNQLGPVVNSNASVDCSRLMAQHLTGQAVTERQAIEAFEPVSACWSMLDQLVEHKVVGWGALQFELRAILETSKTGNAQRMAALMFDGAHMRSYAALMKDPRKWLGTQKAPATREQRELVTLALSRLARGKDRVEAESYIEKNWATKVARQDMQWVWGQFGLIAALNVEAQAVRWYRRSGSAPMTDYNHAWEVRSELRQTPINWKEVDRAILKMTAEQQAEPVWVYWRGRAMAGQGDSGTARKFYASLRNELSFYGQLAVEELGEPLSLPPAPVPVTQAEFDQAQANPDLQRAIKLFRLGWRPEAVPEWNFALRGMNDRQLRAAAELARYEQIYDRVVNTSLRTKDEIDFSQRFVAPFEGRVTEKARLIDLDPAWVYGLIRQESRFITDARSHVGASGLMQLMPATARWVAKKIGMTDFTPSSVNDFDTNTILGTSYLDMVLQKLDGSQLLATAGYNAGPGRPVQWRSKLTGTVEGAVFAETIPFTETRLYVKHVMSNAVYYSMMFTGQSQSLKQRLGTVSPQAARQVALP</sequence>
<dbReference type="GO" id="GO:0042597">
    <property type="term" value="C:periplasmic space"/>
    <property type="evidence" value="ECO:0007669"/>
    <property type="project" value="InterPro"/>
</dbReference>
<keyword evidence="2" id="KW-0732">Signal</keyword>
<dbReference type="Pfam" id="PF01464">
    <property type="entry name" value="SLT"/>
    <property type="match status" value="1"/>
</dbReference>
<feature type="domain" description="Transglycosylase SLT" evidence="3">
    <location>
        <begin position="552"/>
        <end position="650"/>
    </location>
</feature>
<dbReference type="STRING" id="1231391.GCA_000308195_00117"/>
<dbReference type="Proteomes" id="UP000246145">
    <property type="component" value="Unassembled WGS sequence"/>
</dbReference>
<dbReference type="GO" id="GO:0004553">
    <property type="term" value="F:hydrolase activity, hydrolyzing O-glycosyl compounds"/>
    <property type="evidence" value="ECO:0007669"/>
    <property type="project" value="InterPro"/>
</dbReference>
<dbReference type="CDD" id="cd13401">
    <property type="entry name" value="Slt70-like"/>
    <property type="match status" value="1"/>
</dbReference>
<proteinExistence type="inferred from homology"/>
<dbReference type="AlphaFoldDB" id="A0A2U1CPT6"/>
<dbReference type="SUPFAM" id="SSF53955">
    <property type="entry name" value="Lysozyme-like"/>
    <property type="match status" value="1"/>
</dbReference>
<dbReference type="PANTHER" id="PTHR37423">
    <property type="entry name" value="SOLUBLE LYTIC MUREIN TRANSGLYCOSYLASE-RELATED"/>
    <property type="match status" value="1"/>
</dbReference>
<dbReference type="InterPro" id="IPR008258">
    <property type="entry name" value="Transglycosylase_SLT_dom_1"/>
</dbReference>
<protein>
    <submittedName>
        <fullName evidence="5">Soluble lytic murein transglycosylase</fullName>
    </submittedName>
</protein>
<keyword evidence="6" id="KW-1185">Reference proteome</keyword>
<comment type="caution">
    <text evidence="5">The sequence shown here is derived from an EMBL/GenBank/DDBJ whole genome shotgun (WGS) entry which is preliminary data.</text>
</comment>
<dbReference type="EMBL" id="QEKO01000001">
    <property type="protein sequence ID" value="PVY67903.1"/>
    <property type="molecule type" value="Genomic_DNA"/>
</dbReference>
<evidence type="ECO:0000259" key="4">
    <source>
        <dbReference type="Pfam" id="PF14718"/>
    </source>
</evidence>
<dbReference type="InterPro" id="IPR037061">
    <property type="entry name" value="Lytic_TGlycoase_superhlx_L_sf"/>
</dbReference>